<keyword evidence="1" id="KW-0132">Cell division</keyword>
<dbReference type="Pfam" id="PF13432">
    <property type="entry name" value="TPR_16"/>
    <property type="match status" value="1"/>
</dbReference>
<comment type="subcellular location">
    <subcellularLocation>
        <location evidence="1">Periplasm</location>
    </subcellularLocation>
</comment>
<name>A0A5Q0TE53_9VIBR</name>
<dbReference type="PROSITE" id="PS50005">
    <property type="entry name" value="TPR"/>
    <property type="match status" value="1"/>
</dbReference>
<keyword evidence="1" id="KW-0574">Periplasm</keyword>
<dbReference type="RefSeq" id="WP_153447289.1">
    <property type="nucleotide sequence ID" value="NZ_CP045699.1"/>
</dbReference>
<dbReference type="Proteomes" id="UP000348942">
    <property type="component" value="Chromosome 1"/>
</dbReference>
<gene>
    <name evidence="4" type="primary">ybgF</name>
    <name evidence="1" type="synonym">cpoB</name>
    <name evidence="4" type="ORF">GFB47_06770</name>
</gene>
<protein>
    <recommendedName>
        <fullName evidence="1">Cell division coordinator CpoB</fullName>
    </recommendedName>
</protein>
<evidence type="ECO:0000259" key="3">
    <source>
        <dbReference type="Pfam" id="PF16331"/>
    </source>
</evidence>
<dbReference type="InterPro" id="IPR011990">
    <property type="entry name" value="TPR-like_helical_dom_sf"/>
</dbReference>
<feature type="signal peptide" evidence="1">
    <location>
        <begin position="1"/>
        <end position="23"/>
    </location>
</feature>
<dbReference type="SUPFAM" id="SSF48452">
    <property type="entry name" value="TPR-like"/>
    <property type="match status" value="1"/>
</dbReference>
<keyword evidence="1" id="KW-0131">Cell cycle</keyword>
<organism evidence="4 5">
    <name type="scientific">Vibrio algicola</name>
    <dbReference type="NCBI Taxonomy" id="2662262"/>
    <lineage>
        <taxon>Bacteria</taxon>
        <taxon>Pseudomonadati</taxon>
        <taxon>Pseudomonadota</taxon>
        <taxon>Gammaproteobacteria</taxon>
        <taxon>Vibrionales</taxon>
        <taxon>Vibrionaceae</taxon>
        <taxon>Vibrio</taxon>
    </lineage>
</organism>
<keyword evidence="2" id="KW-0802">TPR repeat</keyword>
<comment type="similarity">
    <text evidence="1">Belongs to the CpoB family.</text>
</comment>
<keyword evidence="5" id="KW-1185">Reference proteome</keyword>
<dbReference type="Gene3D" id="1.20.5.110">
    <property type="match status" value="1"/>
</dbReference>
<dbReference type="InterPro" id="IPR032519">
    <property type="entry name" value="YbgF_tri"/>
</dbReference>
<dbReference type="AlphaFoldDB" id="A0A5Q0TE53"/>
<dbReference type="HAMAP" id="MF_02066">
    <property type="entry name" value="CpoB"/>
    <property type="match status" value="1"/>
</dbReference>
<comment type="function">
    <text evidence="1">Mediates coordination of peptidoglycan synthesis and outer membrane constriction during cell division.</text>
</comment>
<dbReference type="GO" id="GO:0030288">
    <property type="term" value="C:outer membrane-bounded periplasmic space"/>
    <property type="evidence" value="ECO:0007669"/>
    <property type="project" value="UniProtKB-UniRule"/>
</dbReference>
<dbReference type="NCBIfam" id="TIGR02795">
    <property type="entry name" value="tol_pal_ybgF"/>
    <property type="match status" value="1"/>
</dbReference>
<dbReference type="Pfam" id="PF16331">
    <property type="entry name" value="TolA_bind_tri"/>
    <property type="match status" value="1"/>
</dbReference>
<feature type="chain" id="PRO_5024521770" description="Cell division coordinator CpoB" evidence="1">
    <location>
        <begin position="24"/>
        <end position="253"/>
    </location>
</feature>
<dbReference type="Pfam" id="PF13174">
    <property type="entry name" value="TPR_6"/>
    <property type="match status" value="1"/>
</dbReference>
<dbReference type="InterPro" id="IPR014162">
    <property type="entry name" value="CpoB_C"/>
</dbReference>
<keyword evidence="1" id="KW-0175">Coiled coil</keyword>
<sequence precursor="true">MLSNIKRVITLSLLVLAASPALAASTSVSDVNSSSRSETDIQRVQRLLDNSNRVQARLQQQVDAQNAEITTLRGTIERSNYDMKQLVERQRQLFIELDNLRTDVKKAKVAPTTASAVTSTVAAIPASTFDASKDEQSSYQTAVDMILKDRNYDGAITAFQQFKTQYPNSSLSGNANYWLGQLYFAKKKDGDAARSFAAVISEAKSPKRPDALVKLGDIAKRNNKADIAKKYYQQVIKEYPDSSAAKLAQGSLQ</sequence>
<reference evidence="4 5" key="1">
    <citation type="submission" date="2019-10" db="EMBL/GenBank/DDBJ databases">
        <title>Vibrio sp. nov., isolated from Coralline algae surface.</title>
        <authorList>
            <person name="Geng Y."/>
            <person name="Zhang X."/>
        </authorList>
    </citation>
    <scope>NUCLEOTIDE SEQUENCE [LARGE SCALE GENOMIC DNA]</scope>
    <source>
        <strain evidence="4 5">SM1977</strain>
    </source>
</reference>
<dbReference type="InterPro" id="IPR034706">
    <property type="entry name" value="CpoB"/>
</dbReference>
<evidence type="ECO:0000313" key="5">
    <source>
        <dbReference type="Proteomes" id="UP000348942"/>
    </source>
</evidence>
<keyword evidence="1" id="KW-0732">Signal</keyword>
<accession>A0A5Q0TE53</accession>
<feature type="repeat" description="TPR" evidence="2">
    <location>
        <begin position="209"/>
        <end position="242"/>
    </location>
</feature>
<evidence type="ECO:0000256" key="2">
    <source>
        <dbReference type="PROSITE-ProRule" id="PRU00339"/>
    </source>
</evidence>
<dbReference type="GO" id="GO:0070206">
    <property type="term" value="P:protein trimerization"/>
    <property type="evidence" value="ECO:0007669"/>
    <property type="project" value="InterPro"/>
</dbReference>
<feature type="domain" description="YbgF trimerisation" evidence="3">
    <location>
        <begin position="38"/>
        <end position="108"/>
    </location>
</feature>
<proteinExistence type="inferred from homology"/>
<dbReference type="EMBL" id="CP045699">
    <property type="protein sequence ID" value="QGA65140.1"/>
    <property type="molecule type" value="Genomic_DNA"/>
</dbReference>
<evidence type="ECO:0000313" key="4">
    <source>
        <dbReference type="EMBL" id="QGA65140.1"/>
    </source>
</evidence>
<feature type="coiled-coil region" evidence="1">
    <location>
        <begin position="41"/>
        <end position="103"/>
    </location>
</feature>
<dbReference type="InterPro" id="IPR019734">
    <property type="entry name" value="TPR_rpt"/>
</dbReference>
<evidence type="ECO:0000256" key="1">
    <source>
        <dbReference type="HAMAP-Rule" id="MF_02066"/>
    </source>
</evidence>
<dbReference type="GO" id="GO:0043093">
    <property type="term" value="P:FtsZ-dependent cytokinesis"/>
    <property type="evidence" value="ECO:0007669"/>
    <property type="project" value="UniProtKB-UniRule"/>
</dbReference>
<dbReference type="Gene3D" id="1.25.40.10">
    <property type="entry name" value="Tetratricopeptide repeat domain"/>
    <property type="match status" value="1"/>
</dbReference>